<keyword evidence="2" id="KW-0808">Transferase</keyword>
<keyword evidence="2" id="KW-0548">Nucleotidyltransferase</keyword>
<feature type="compositionally biased region" description="Polar residues" evidence="1">
    <location>
        <begin position="182"/>
        <end position="192"/>
    </location>
</feature>
<dbReference type="GO" id="GO:0003964">
    <property type="term" value="F:RNA-directed DNA polymerase activity"/>
    <property type="evidence" value="ECO:0007669"/>
    <property type="project" value="UniProtKB-KW"/>
</dbReference>
<organism evidence="2">
    <name type="scientific">Tanacetum cinerariifolium</name>
    <name type="common">Dalmatian daisy</name>
    <name type="synonym">Chrysanthemum cinerariifolium</name>
    <dbReference type="NCBI Taxonomy" id="118510"/>
    <lineage>
        <taxon>Eukaryota</taxon>
        <taxon>Viridiplantae</taxon>
        <taxon>Streptophyta</taxon>
        <taxon>Embryophyta</taxon>
        <taxon>Tracheophyta</taxon>
        <taxon>Spermatophyta</taxon>
        <taxon>Magnoliopsida</taxon>
        <taxon>eudicotyledons</taxon>
        <taxon>Gunneridae</taxon>
        <taxon>Pentapetalae</taxon>
        <taxon>asterids</taxon>
        <taxon>campanulids</taxon>
        <taxon>Asterales</taxon>
        <taxon>Asteraceae</taxon>
        <taxon>Asteroideae</taxon>
        <taxon>Anthemideae</taxon>
        <taxon>Anthemidinae</taxon>
        <taxon>Tanacetum</taxon>
    </lineage>
</organism>
<feature type="region of interest" description="Disordered" evidence="1">
    <location>
        <begin position="177"/>
        <end position="220"/>
    </location>
</feature>
<sequence>MSTNEQTPISQPTFAVRNMLGKEQVSQDSGRRTSDAALREYCERNYHRLLPIIAEKVHQEKVQQEKLKAVKAQLNFEEASQYSELGTPSKRRSLKERLRSRHVRSMSGSPKPRRDHSKSPRKKGPERITAFKRLDKGVFHMLGDKGKRKQSSLLKNVITKEHPHEGWNRCQEVKTVREDTGRQNPSDESQALRTICPNPGQKQNFKKRGFRNQQRSERKQDRFTLLTKTPKEIMALDKGKFKPLPSMTTPVEKRNAGKFCEFHGKVGHTSECKGSKKGETSGKEKPLAILMGEDGTESLMIIEAEMGGHFVHRMYVDGGSSSEILKVVIPYNEIIGRPGVRRIQAVPSTAHGMLKFLVTSRTVTLRSSRIIPLECSMVSGPGTSAKGAMRPAKVQPRYIRLEASRYDWSSTSHSRAQFKYSRRMSTH</sequence>
<comment type="caution">
    <text evidence="2">The sequence shown here is derived from an EMBL/GenBank/DDBJ whole genome shotgun (WGS) entry which is preliminary data.</text>
</comment>
<feature type="compositionally biased region" description="Basic residues" evidence="1">
    <location>
        <begin position="111"/>
        <end position="124"/>
    </location>
</feature>
<evidence type="ECO:0000313" key="2">
    <source>
        <dbReference type="EMBL" id="GEZ69732.1"/>
    </source>
</evidence>
<reference evidence="2" key="1">
    <citation type="journal article" date="2019" name="Sci. Rep.">
        <title>Draft genome of Tanacetum cinerariifolium, the natural source of mosquito coil.</title>
        <authorList>
            <person name="Yamashiro T."/>
            <person name="Shiraishi A."/>
            <person name="Satake H."/>
            <person name="Nakayama K."/>
        </authorList>
    </citation>
    <scope>NUCLEOTIDE SEQUENCE</scope>
</reference>
<accession>A0A699IQ36</accession>
<name>A0A699IQ36_TANCI</name>
<feature type="region of interest" description="Disordered" evidence="1">
    <location>
        <begin position="81"/>
        <end position="128"/>
    </location>
</feature>
<protein>
    <submittedName>
        <fullName evidence="2">Reverse transcriptase domain-containing protein</fullName>
    </submittedName>
</protein>
<dbReference type="EMBL" id="BKCJ010311468">
    <property type="protein sequence ID" value="GEZ69732.1"/>
    <property type="molecule type" value="Genomic_DNA"/>
</dbReference>
<gene>
    <name evidence="2" type="ORF">Tci_541705</name>
</gene>
<proteinExistence type="predicted"/>
<dbReference type="AlphaFoldDB" id="A0A699IQ36"/>
<keyword evidence="2" id="KW-0695">RNA-directed DNA polymerase</keyword>
<evidence type="ECO:0000256" key="1">
    <source>
        <dbReference type="SAM" id="MobiDB-lite"/>
    </source>
</evidence>
<feature type="compositionally biased region" description="Basic residues" evidence="1">
    <location>
        <begin position="89"/>
        <end position="104"/>
    </location>
</feature>